<dbReference type="InterPro" id="IPR001471">
    <property type="entry name" value="AP2/ERF_dom"/>
</dbReference>
<comment type="subcellular location">
    <subcellularLocation>
        <location evidence="1">Nucleus</location>
    </subcellularLocation>
</comment>
<accession>A0AAV9KSX0</accession>
<dbReference type="Gene3D" id="3.30.730.10">
    <property type="entry name" value="AP2/ERF domain"/>
    <property type="match status" value="1"/>
</dbReference>
<organism evidence="8 9">
    <name type="scientific">Solanum pinnatisectum</name>
    <name type="common">tansyleaf nightshade</name>
    <dbReference type="NCBI Taxonomy" id="50273"/>
    <lineage>
        <taxon>Eukaryota</taxon>
        <taxon>Viridiplantae</taxon>
        <taxon>Streptophyta</taxon>
        <taxon>Embryophyta</taxon>
        <taxon>Tracheophyta</taxon>
        <taxon>Spermatophyta</taxon>
        <taxon>Magnoliopsida</taxon>
        <taxon>eudicotyledons</taxon>
        <taxon>Gunneridae</taxon>
        <taxon>Pentapetalae</taxon>
        <taxon>asterids</taxon>
        <taxon>lamiids</taxon>
        <taxon>Solanales</taxon>
        <taxon>Solanaceae</taxon>
        <taxon>Solanoideae</taxon>
        <taxon>Solaneae</taxon>
        <taxon>Solanum</taxon>
    </lineage>
</organism>
<evidence type="ECO:0000313" key="9">
    <source>
        <dbReference type="Proteomes" id="UP001311915"/>
    </source>
</evidence>
<dbReference type="InterPro" id="IPR036955">
    <property type="entry name" value="AP2/ERF_dom_sf"/>
</dbReference>
<dbReference type="PANTHER" id="PTHR31194:SF129">
    <property type="entry name" value="ETHYLENE-RESPONSIVE TRANSCRIPTION FACTOR CRF3-LIKE"/>
    <property type="match status" value="1"/>
</dbReference>
<keyword evidence="3" id="KW-0238">DNA-binding</keyword>
<feature type="domain" description="AP2/ERF" evidence="7">
    <location>
        <begin position="56"/>
        <end position="107"/>
    </location>
</feature>
<dbReference type="PROSITE" id="PS51032">
    <property type="entry name" value="AP2_ERF"/>
    <property type="match status" value="1"/>
</dbReference>
<dbReference type="SUPFAM" id="SSF54171">
    <property type="entry name" value="DNA-binding domain"/>
    <property type="match status" value="1"/>
</dbReference>
<dbReference type="AlphaFoldDB" id="A0AAV9KSX0"/>
<dbReference type="Proteomes" id="UP001311915">
    <property type="component" value="Unassembled WGS sequence"/>
</dbReference>
<dbReference type="SMART" id="SM00380">
    <property type="entry name" value="AP2"/>
    <property type="match status" value="1"/>
</dbReference>
<comment type="caution">
    <text evidence="8">The sequence shown here is derived from an EMBL/GenBank/DDBJ whole genome shotgun (WGS) entry which is preliminary data.</text>
</comment>
<protein>
    <recommendedName>
        <fullName evidence="7">AP2/ERF domain-containing protein</fullName>
    </recommendedName>
</protein>
<keyword evidence="5" id="KW-0539">Nucleus</keyword>
<keyword evidence="4" id="KW-0804">Transcription</keyword>
<keyword evidence="9" id="KW-1185">Reference proteome</keyword>
<dbReference type="GO" id="GO:0005634">
    <property type="term" value="C:nucleus"/>
    <property type="evidence" value="ECO:0007669"/>
    <property type="project" value="UniProtKB-SubCell"/>
</dbReference>
<proteinExistence type="predicted"/>
<evidence type="ECO:0000256" key="1">
    <source>
        <dbReference type="ARBA" id="ARBA00004123"/>
    </source>
</evidence>
<evidence type="ECO:0000256" key="3">
    <source>
        <dbReference type="ARBA" id="ARBA00023125"/>
    </source>
</evidence>
<evidence type="ECO:0000256" key="5">
    <source>
        <dbReference type="ARBA" id="ARBA00023242"/>
    </source>
</evidence>
<evidence type="ECO:0000256" key="2">
    <source>
        <dbReference type="ARBA" id="ARBA00023015"/>
    </source>
</evidence>
<feature type="region of interest" description="Disordered" evidence="6">
    <location>
        <begin position="1"/>
        <end position="25"/>
    </location>
</feature>
<reference evidence="8 9" key="1">
    <citation type="submission" date="2023-10" db="EMBL/GenBank/DDBJ databases">
        <title>Genome-Wide Identification Analysis in wild type Solanum Pinnatisectum Reveals Some Genes Defensing Phytophthora Infestans.</title>
        <authorList>
            <person name="Sun C."/>
        </authorList>
    </citation>
    <scope>NUCLEOTIDE SEQUENCE [LARGE SCALE GENOMIC DNA]</scope>
    <source>
        <strain evidence="8">LQN</strain>
        <tissue evidence="8">Leaf</tissue>
    </source>
</reference>
<keyword evidence="2" id="KW-0805">Transcription regulation</keyword>
<evidence type="ECO:0000259" key="7">
    <source>
        <dbReference type="PROSITE" id="PS51032"/>
    </source>
</evidence>
<gene>
    <name evidence="8" type="ORF">R3W88_014591</name>
</gene>
<name>A0AAV9KSX0_9SOLN</name>
<dbReference type="PANTHER" id="PTHR31194">
    <property type="entry name" value="SHN SHINE , DNA BINDING / TRANSCRIPTION FACTOR"/>
    <property type="match status" value="1"/>
</dbReference>
<dbReference type="GO" id="GO:0003700">
    <property type="term" value="F:DNA-binding transcription factor activity"/>
    <property type="evidence" value="ECO:0007669"/>
    <property type="project" value="InterPro"/>
</dbReference>
<evidence type="ECO:0000256" key="6">
    <source>
        <dbReference type="SAM" id="MobiDB-lite"/>
    </source>
</evidence>
<dbReference type="InterPro" id="IPR016177">
    <property type="entry name" value="DNA-bd_dom_sf"/>
</dbReference>
<dbReference type="CDD" id="cd00018">
    <property type="entry name" value="AP2"/>
    <property type="match status" value="1"/>
</dbReference>
<dbReference type="GO" id="GO:0003677">
    <property type="term" value="F:DNA binding"/>
    <property type="evidence" value="ECO:0007669"/>
    <property type="project" value="UniProtKB-KW"/>
</dbReference>
<sequence length="146" mass="16888">MNPSNEEKGKDSGEKSHRNQKAREKKISIMNEIVGVISLENSKEKEIKISQENVKTYKGVRQRKWGKWKERVWLGTIDTAEEATLIYDPTIIEMRGVDVVKKIHQFTTKGDQFHDPSTFFINPPLKEINFVNLSPSSSPYNVRLKK</sequence>
<evidence type="ECO:0000313" key="8">
    <source>
        <dbReference type="EMBL" id="KAK4716253.1"/>
    </source>
</evidence>
<evidence type="ECO:0000256" key="4">
    <source>
        <dbReference type="ARBA" id="ARBA00023163"/>
    </source>
</evidence>
<dbReference type="InterPro" id="IPR050913">
    <property type="entry name" value="AP2/ERF_ERF"/>
</dbReference>
<dbReference type="EMBL" id="JAWPEI010000009">
    <property type="protein sequence ID" value="KAK4716253.1"/>
    <property type="molecule type" value="Genomic_DNA"/>
</dbReference>